<sequence>MESVGFVQLSGFATAEKGRVAYGRHSEFHGMSIGRVASAQVHGAKRDAVRMEVRMDVVSLTVGRRSPSLLLLFKRSHGSNFVCIGLFWNPRSREVRHRQGIEDCI</sequence>
<accession>A0A7S3A1F6</accession>
<reference evidence="1" key="1">
    <citation type="submission" date="2021-01" db="EMBL/GenBank/DDBJ databases">
        <authorList>
            <person name="Corre E."/>
            <person name="Pelletier E."/>
            <person name="Niang G."/>
            <person name="Scheremetjew M."/>
            <person name="Finn R."/>
            <person name="Kale V."/>
            <person name="Holt S."/>
            <person name="Cochrane G."/>
            <person name="Meng A."/>
            <person name="Brown T."/>
            <person name="Cohen L."/>
        </authorList>
    </citation>
    <scope>NUCLEOTIDE SEQUENCE</scope>
    <source>
        <strain evidence="1">CCMP 769</strain>
    </source>
</reference>
<gene>
    <name evidence="1" type="ORF">RMAR00112_LOCUS26672</name>
</gene>
<organism evidence="1">
    <name type="scientific">Rhodosorus marinus</name>
    <dbReference type="NCBI Taxonomy" id="101924"/>
    <lineage>
        <taxon>Eukaryota</taxon>
        <taxon>Rhodophyta</taxon>
        <taxon>Stylonematophyceae</taxon>
        <taxon>Stylonematales</taxon>
        <taxon>Stylonemataceae</taxon>
        <taxon>Rhodosorus</taxon>
    </lineage>
</organism>
<name>A0A7S3A1F6_9RHOD</name>
<dbReference type="EMBL" id="HBHW01034678">
    <property type="protein sequence ID" value="CAE0058616.1"/>
    <property type="molecule type" value="Transcribed_RNA"/>
</dbReference>
<protein>
    <submittedName>
        <fullName evidence="1">Uncharacterized protein</fullName>
    </submittedName>
</protein>
<evidence type="ECO:0000313" key="1">
    <source>
        <dbReference type="EMBL" id="CAE0058616.1"/>
    </source>
</evidence>
<proteinExistence type="predicted"/>
<dbReference type="AlphaFoldDB" id="A0A7S3A1F6"/>